<keyword evidence="3" id="KW-0808">Transferase</keyword>
<feature type="domain" description="Acyltransferase 3" evidence="10">
    <location>
        <begin position="26"/>
        <end position="358"/>
    </location>
</feature>
<proteinExistence type="predicted"/>
<dbReference type="InterPro" id="IPR002656">
    <property type="entry name" value="Acyl_transf_3_dom"/>
</dbReference>
<evidence type="ECO:0000313" key="11">
    <source>
        <dbReference type="EMBL" id="GAA1728918.1"/>
    </source>
</evidence>
<feature type="region of interest" description="Disordered" evidence="8">
    <location>
        <begin position="1"/>
        <end position="24"/>
    </location>
</feature>
<comment type="subcellular location">
    <subcellularLocation>
        <location evidence="1">Cell membrane</location>
        <topology evidence="1">Multi-pass membrane protein</topology>
    </subcellularLocation>
</comment>
<evidence type="ECO:0000256" key="6">
    <source>
        <dbReference type="ARBA" id="ARBA00023136"/>
    </source>
</evidence>
<evidence type="ECO:0000256" key="1">
    <source>
        <dbReference type="ARBA" id="ARBA00004651"/>
    </source>
</evidence>
<evidence type="ECO:0000256" key="2">
    <source>
        <dbReference type="ARBA" id="ARBA00022475"/>
    </source>
</evidence>
<comment type="caution">
    <text evidence="11">The sequence shown here is derived from an EMBL/GenBank/DDBJ whole genome shotgun (WGS) entry which is preliminary data.</text>
</comment>
<feature type="transmembrane region" description="Helical" evidence="9">
    <location>
        <begin position="93"/>
        <end position="112"/>
    </location>
</feature>
<dbReference type="PANTHER" id="PTHR23028:SF53">
    <property type="entry name" value="ACYL_TRANSF_3 DOMAIN-CONTAINING PROTEIN"/>
    <property type="match status" value="1"/>
</dbReference>
<dbReference type="InterPro" id="IPR050879">
    <property type="entry name" value="Acyltransferase_3"/>
</dbReference>
<feature type="transmembrane region" description="Helical" evidence="9">
    <location>
        <begin position="211"/>
        <end position="233"/>
    </location>
</feature>
<keyword evidence="4 9" id="KW-0812">Transmembrane</keyword>
<dbReference type="RefSeq" id="WP_344197781.1">
    <property type="nucleotide sequence ID" value="NZ_BAAAME010000002.1"/>
</dbReference>
<sequence length="621" mass="65702">MTSVATVDRATLSTTVPPPPPRSHLPSLDGLRGIAVLLVLAYHAFPSRLPGGFAGVDVFFVLSGFLITTLLLREKNQVGRVQLRRFWVRRVRRLVPAVVAMLAVVSGLTVLVGNDTGAGLRSQVVGALTWTSNWIQIHQGWSYSDQHLPPLLNHLWSLGIEEQFYLLWPLLVVAALAVLARRRTQQVTVALALVSVGLMAFWYQTGDPNRAYMGLDSHAFGLLLGAGLALSRVPHLLEPGPDGAGARSSTRRTVAGVLGLVVIGAFSALVAWNSDITFLGGLGLLNLAAVAVILAAATPGPVAVGLAWLPLRWIGERSYGLYLWHWPLIVFAVRLAHPDDAEVAAGVALVVALAVSAVSYRYLEVPMRRDGIRVTLRSWLAVLRGKDGRDAVVARLVATIACLYLVLAGAALWQAPAESEVETLLDAGEQVAVDSVDDLPSVPQPMTPPAPEPVQPGRLCQQVPVGTPVSAFGDSVTVAIAPALANRRPGSTAVAAVGWQYGDVASAIRQTAAAGQLQPTVLIATGTNGIIDAGDLNALLTNELAGRQVALVVPSVPGRSWSDQAVRTVNEAAATHDNVHMVDWNALALQHPEVTASDGVHPNGHGQTVFNDLIDQSLAAC</sequence>
<dbReference type="InterPro" id="IPR036514">
    <property type="entry name" value="SGNH_hydro_sf"/>
</dbReference>
<feature type="transmembrane region" description="Helical" evidence="9">
    <location>
        <begin position="254"/>
        <end position="272"/>
    </location>
</feature>
<dbReference type="PANTHER" id="PTHR23028">
    <property type="entry name" value="ACETYLTRANSFERASE"/>
    <property type="match status" value="1"/>
</dbReference>
<keyword evidence="12" id="KW-1185">Reference proteome</keyword>
<evidence type="ECO:0000256" key="9">
    <source>
        <dbReference type="SAM" id="Phobius"/>
    </source>
</evidence>
<feature type="transmembrane region" description="Helical" evidence="9">
    <location>
        <begin position="187"/>
        <end position="205"/>
    </location>
</feature>
<feature type="transmembrane region" description="Helical" evidence="9">
    <location>
        <begin position="321"/>
        <end position="337"/>
    </location>
</feature>
<evidence type="ECO:0000256" key="4">
    <source>
        <dbReference type="ARBA" id="ARBA00022692"/>
    </source>
</evidence>
<accession>A0ABN2JJD7</accession>
<keyword evidence="7 11" id="KW-0012">Acyltransferase</keyword>
<protein>
    <submittedName>
        <fullName evidence="11">Acyltransferase family protein</fullName>
    </submittedName>
</protein>
<feature type="transmembrane region" description="Helical" evidence="9">
    <location>
        <begin position="343"/>
        <end position="363"/>
    </location>
</feature>
<feature type="transmembrane region" description="Helical" evidence="9">
    <location>
        <begin position="163"/>
        <end position="180"/>
    </location>
</feature>
<feature type="transmembrane region" description="Helical" evidence="9">
    <location>
        <begin position="284"/>
        <end position="309"/>
    </location>
</feature>
<reference evidence="11 12" key="1">
    <citation type="journal article" date="2019" name="Int. J. Syst. Evol. Microbiol.">
        <title>The Global Catalogue of Microorganisms (GCM) 10K type strain sequencing project: providing services to taxonomists for standard genome sequencing and annotation.</title>
        <authorList>
            <consortium name="The Broad Institute Genomics Platform"/>
            <consortium name="The Broad Institute Genome Sequencing Center for Infectious Disease"/>
            <person name="Wu L."/>
            <person name="Ma J."/>
        </authorList>
    </citation>
    <scope>NUCLEOTIDE SEQUENCE [LARGE SCALE GENOMIC DNA]</scope>
    <source>
        <strain evidence="11 12">JCM 13518</strain>
    </source>
</reference>
<keyword evidence="2" id="KW-1003">Cell membrane</keyword>
<feature type="transmembrane region" description="Helical" evidence="9">
    <location>
        <begin position="392"/>
        <end position="413"/>
    </location>
</feature>
<dbReference type="Gene3D" id="3.40.50.1110">
    <property type="entry name" value="SGNH hydrolase"/>
    <property type="match status" value="1"/>
</dbReference>
<dbReference type="SUPFAM" id="SSF52266">
    <property type="entry name" value="SGNH hydrolase"/>
    <property type="match status" value="1"/>
</dbReference>
<evidence type="ECO:0000256" key="5">
    <source>
        <dbReference type="ARBA" id="ARBA00022989"/>
    </source>
</evidence>
<feature type="transmembrane region" description="Helical" evidence="9">
    <location>
        <begin position="51"/>
        <end position="72"/>
    </location>
</feature>
<evidence type="ECO:0000313" key="12">
    <source>
        <dbReference type="Proteomes" id="UP001501057"/>
    </source>
</evidence>
<dbReference type="EMBL" id="BAAAME010000002">
    <property type="protein sequence ID" value="GAA1728918.1"/>
    <property type="molecule type" value="Genomic_DNA"/>
</dbReference>
<dbReference type="GO" id="GO:0016746">
    <property type="term" value="F:acyltransferase activity"/>
    <property type="evidence" value="ECO:0007669"/>
    <property type="project" value="UniProtKB-KW"/>
</dbReference>
<gene>
    <name evidence="11" type="ORF">GCM10009710_06940</name>
</gene>
<evidence type="ECO:0000259" key="10">
    <source>
        <dbReference type="Pfam" id="PF01757"/>
    </source>
</evidence>
<keyword evidence="6 9" id="KW-0472">Membrane</keyword>
<dbReference type="Pfam" id="PF01757">
    <property type="entry name" value="Acyl_transf_3"/>
    <property type="match status" value="1"/>
</dbReference>
<organism evidence="11 12">
    <name type="scientific">Aeromicrobium alkaliterrae</name>
    <dbReference type="NCBI Taxonomy" id="302168"/>
    <lineage>
        <taxon>Bacteria</taxon>
        <taxon>Bacillati</taxon>
        <taxon>Actinomycetota</taxon>
        <taxon>Actinomycetes</taxon>
        <taxon>Propionibacteriales</taxon>
        <taxon>Nocardioidaceae</taxon>
        <taxon>Aeromicrobium</taxon>
    </lineage>
</organism>
<dbReference type="Proteomes" id="UP001501057">
    <property type="component" value="Unassembled WGS sequence"/>
</dbReference>
<evidence type="ECO:0000256" key="3">
    <source>
        <dbReference type="ARBA" id="ARBA00022679"/>
    </source>
</evidence>
<evidence type="ECO:0000256" key="8">
    <source>
        <dbReference type="SAM" id="MobiDB-lite"/>
    </source>
</evidence>
<evidence type="ECO:0000256" key="7">
    <source>
        <dbReference type="ARBA" id="ARBA00023315"/>
    </source>
</evidence>
<name>A0ABN2JJD7_9ACTN</name>
<keyword evidence="5 9" id="KW-1133">Transmembrane helix</keyword>